<comment type="caution">
    <text evidence="1">The sequence shown here is derived from an EMBL/GenBank/DDBJ whole genome shotgun (WGS) entry which is preliminary data.</text>
</comment>
<protein>
    <submittedName>
        <fullName evidence="1">Uncharacterized protein</fullName>
    </submittedName>
</protein>
<reference evidence="1" key="1">
    <citation type="journal article" date="2015" name="Nature">
        <title>Complex archaea that bridge the gap between prokaryotes and eukaryotes.</title>
        <authorList>
            <person name="Spang A."/>
            <person name="Saw J.H."/>
            <person name="Jorgensen S.L."/>
            <person name="Zaremba-Niedzwiedzka K."/>
            <person name="Martijn J."/>
            <person name="Lind A.E."/>
            <person name="van Eijk R."/>
            <person name="Schleper C."/>
            <person name="Guy L."/>
            <person name="Ettema T.J."/>
        </authorList>
    </citation>
    <scope>NUCLEOTIDE SEQUENCE</scope>
</reference>
<dbReference type="EMBL" id="LAZR01000272">
    <property type="protein sequence ID" value="KKN77851.1"/>
    <property type="molecule type" value="Genomic_DNA"/>
</dbReference>
<gene>
    <name evidence="1" type="ORF">LCGC14_0355880</name>
</gene>
<evidence type="ECO:0000313" key="1">
    <source>
        <dbReference type="EMBL" id="KKN77851.1"/>
    </source>
</evidence>
<sequence>MNNIDKDKTVITRCPIEGCNEIMGRNNDGDLVCTTCEHVVEIGTHTHEPVVTLQDSLEMMTSDEIENAIRDAANGIMAAGYDPELVRVYTDQIVICVTEQKYREMI</sequence>
<proteinExistence type="predicted"/>
<name>A0A0F9VWM1_9ZZZZ</name>
<dbReference type="AlphaFoldDB" id="A0A0F9VWM1"/>
<organism evidence="1">
    <name type="scientific">marine sediment metagenome</name>
    <dbReference type="NCBI Taxonomy" id="412755"/>
    <lineage>
        <taxon>unclassified sequences</taxon>
        <taxon>metagenomes</taxon>
        <taxon>ecological metagenomes</taxon>
    </lineage>
</organism>
<accession>A0A0F9VWM1</accession>